<keyword evidence="2" id="KW-0472">Membrane</keyword>
<keyword evidence="5" id="KW-1185">Reference proteome</keyword>
<dbReference type="InterPro" id="IPR056120">
    <property type="entry name" value="DUF7703"/>
</dbReference>
<evidence type="ECO:0000313" key="5">
    <source>
        <dbReference type="Proteomes" id="UP000078397"/>
    </source>
</evidence>
<dbReference type="OrthoDB" id="405906at2759"/>
<feature type="transmembrane region" description="Helical" evidence="2">
    <location>
        <begin position="78"/>
        <end position="100"/>
    </location>
</feature>
<feature type="region of interest" description="Disordered" evidence="1">
    <location>
        <begin position="272"/>
        <end position="291"/>
    </location>
</feature>
<dbReference type="PANTHER" id="PTHR37013">
    <property type="entry name" value="INTEGRAL MEMBRANE PROTEIN (AFU_ORTHOLOGUE AFUA_1G05950)-RELATED"/>
    <property type="match status" value="1"/>
</dbReference>
<dbReference type="EMBL" id="LSBJ02000005">
    <property type="protein sequence ID" value="OAQ64031.1"/>
    <property type="molecule type" value="Genomic_DNA"/>
</dbReference>
<accession>A0A179FFM0</accession>
<evidence type="ECO:0000259" key="3">
    <source>
        <dbReference type="Pfam" id="PF24802"/>
    </source>
</evidence>
<comment type="caution">
    <text evidence="4">The sequence shown here is derived from an EMBL/GenBank/DDBJ whole genome shotgun (WGS) entry which is preliminary data.</text>
</comment>
<dbReference type="Pfam" id="PF24802">
    <property type="entry name" value="DUF7703"/>
    <property type="match status" value="1"/>
</dbReference>
<feature type="transmembrane region" description="Helical" evidence="2">
    <location>
        <begin position="197"/>
        <end position="222"/>
    </location>
</feature>
<feature type="compositionally biased region" description="Polar residues" evidence="1">
    <location>
        <begin position="272"/>
        <end position="283"/>
    </location>
</feature>
<evidence type="ECO:0000256" key="2">
    <source>
        <dbReference type="SAM" id="Phobius"/>
    </source>
</evidence>
<keyword evidence="2" id="KW-0812">Transmembrane</keyword>
<dbReference type="KEGG" id="pchm:VFPPC_05378"/>
<feature type="transmembrane region" description="Helical" evidence="2">
    <location>
        <begin position="48"/>
        <end position="72"/>
    </location>
</feature>
<dbReference type="PANTHER" id="PTHR37013:SF4">
    <property type="entry name" value="INTEGRAL MEMBRANE PROTEIN"/>
    <property type="match status" value="1"/>
</dbReference>
<proteinExistence type="predicted"/>
<dbReference type="AlphaFoldDB" id="A0A179FFM0"/>
<reference evidence="4 5" key="1">
    <citation type="journal article" date="2016" name="PLoS Pathog.">
        <title>Biosynthesis of antibiotic leucinostatins in bio-control fungus Purpureocillium lilacinum and their inhibition on phytophthora revealed by genome mining.</title>
        <authorList>
            <person name="Wang G."/>
            <person name="Liu Z."/>
            <person name="Lin R."/>
            <person name="Li E."/>
            <person name="Mao Z."/>
            <person name="Ling J."/>
            <person name="Yang Y."/>
            <person name="Yin W.B."/>
            <person name="Xie B."/>
        </authorList>
    </citation>
    <scope>NUCLEOTIDE SEQUENCE [LARGE SCALE GENOMIC DNA]</scope>
    <source>
        <strain evidence="4">170</strain>
    </source>
</reference>
<sequence length="291" mass="33326">MGERGETGPISPPLAISMTLSALFGMACLNCVEIFILAIHTFKKYTGLYFWSILIANTGTLFFAIANILRLFGLVANFPISVALVLNWWVMVTGQSVVLYSRLHLVTSNRQTIRWVLAMIVTNFFIIHIPVTIVWLGCQLDPGRFLHLFNVWERVQLSVFTLQEFIISGIYIWEAGHSLKVILANRGQEGQNVIRQLVLINSLVILFDISLCITEFTGYLYVQTTYQPFIYSLKLKMEFIILNKLIDIIHRPRYSEAYWQFLRTYTASTAGQTRSGQTTNYQFSREDMNGP</sequence>
<name>A0A179FFM0_METCM</name>
<gene>
    <name evidence="4" type="ORF">VFPPC_05378</name>
</gene>
<protein>
    <recommendedName>
        <fullName evidence="3">DUF7703 domain-containing protein</fullName>
    </recommendedName>
</protein>
<feature type="transmembrane region" description="Helical" evidence="2">
    <location>
        <begin position="112"/>
        <end position="137"/>
    </location>
</feature>
<feature type="domain" description="DUF7703" evidence="3">
    <location>
        <begin position="7"/>
        <end position="248"/>
    </location>
</feature>
<dbReference type="PROSITE" id="PS51257">
    <property type="entry name" value="PROKAR_LIPOPROTEIN"/>
    <property type="match status" value="1"/>
</dbReference>
<keyword evidence="2" id="KW-1133">Transmembrane helix</keyword>
<feature type="transmembrane region" description="Helical" evidence="2">
    <location>
        <begin position="157"/>
        <end position="176"/>
    </location>
</feature>
<dbReference type="RefSeq" id="XP_018141345.1">
    <property type="nucleotide sequence ID" value="XM_018284584.1"/>
</dbReference>
<dbReference type="GeneID" id="28848578"/>
<feature type="transmembrane region" description="Helical" evidence="2">
    <location>
        <begin position="14"/>
        <end position="36"/>
    </location>
</feature>
<dbReference type="Proteomes" id="UP000078397">
    <property type="component" value="Unassembled WGS sequence"/>
</dbReference>
<organism evidence="4 5">
    <name type="scientific">Pochonia chlamydosporia 170</name>
    <dbReference type="NCBI Taxonomy" id="1380566"/>
    <lineage>
        <taxon>Eukaryota</taxon>
        <taxon>Fungi</taxon>
        <taxon>Dikarya</taxon>
        <taxon>Ascomycota</taxon>
        <taxon>Pezizomycotina</taxon>
        <taxon>Sordariomycetes</taxon>
        <taxon>Hypocreomycetidae</taxon>
        <taxon>Hypocreales</taxon>
        <taxon>Clavicipitaceae</taxon>
        <taxon>Pochonia</taxon>
    </lineage>
</organism>
<evidence type="ECO:0000256" key="1">
    <source>
        <dbReference type="SAM" id="MobiDB-lite"/>
    </source>
</evidence>
<evidence type="ECO:0000313" key="4">
    <source>
        <dbReference type="EMBL" id="OAQ64031.1"/>
    </source>
</evidence>